<dbReference type="InterPro" id="IPR041679">
    <property type="entry name" value="DNA2/NAM7-like_C"/>
</dbReference>
<keyword evidence="3" id="KW-0347">Helicase</keyword>
<name>A0ABV2HML6_9HYPH</name>
<dbReference type="Gene3D" id="3.40.50.300">
    <property type="entry name" value="P-loop containing nucleotide triphosphate hydrolases"/>
    <property type="match status" value="2"/>
</dbReference>
<dbReference type="Pfam" id="PF13087">
    <property type="entry name" value="AAA_12"/>
    <property type="match status" value="1"/>
</dbReference>
<dbReference type="SUPFAM" id="SSF52540">
    <property type="entry name" value="P-loop containing nucleoside triphosphate hydrolases"/>
    <property type="match status" value="1"/>
</dbReference>
<dbReference type="Proteomes" id="UP001549036">
    <property type="component" value="Unassembled WGS sequence"/>
</dbReference>
<dbReference type="CDD" id="cd18808">
    <property type="entry name" value="SF1_C_Upf1"/>
    <property type="match status" value="1"/>
</dbReference>
<feature type="domain" description="DNA2/NAM7 helicase-like C-terminal" evidence="5">
    <location>
        <begin position="911"/>
        <end position="1089"/>
    </location>
</feature>
<dbReference type="PANTHER" id="PTHR43788">
    <property type="entry name" value="DNA2/NAM7 HELICASE FAMILY MEMBER"/>
    <property type="match status" value="1"/>
</dbReference>
<evidence type="ECO:0000256" key="4">
    <source>
        <dbReference type="ARBA" id="ARBA00022840"/>
    </source>
</evidence>
<dbReference type="EMBL" id="JBEPLM010000002">
    <property type="protein sequence ID" value="MET3591807.1"/>
    <property type="molecule type" value="Genomic_DNA"/>
</dbReference>
<protein>
    <recommendedName>
        <fullName evidence="9">TM0106 family RecB-like nuclease</fullName>
    </recommendedName>
</protein>
<gene>
    <name evidence="7" type="ORF">ABID26_001191</name>
</gene>
<accession>A0ABV2HML6</accession>
<evidence type="ECO:0000256" key="1">
    <source>
        <dbReference type="ARBA" id="ARBA00022741"/>
    </source>
</evidence>
<dbReference type="InterPro" id="IPR027417">
    <property type="entry name" value="P-loop_NTPase"/>
</dbReference>
<feature type="domain" description="YprB ribonuclease H-like" evidence="6">
    <location>
        <begin position="311"/>
        <end position="494"/>
    </location>
</feature>
<sequence>MSASDLVGHLNCGHLTALDRLVADGALKKPYVEDPFLEILQQRGAQHEAAFIDHLRASGFAVTVIDGKGVDGHAVAATLDAMRAGAPFIVQAALRAAPFAGRADILRRIKVPSKLGAWSYEVIDTKLARETKGGTVLQLCLYSDLLAEAQGQAPEFAYVVPPVTDFAPERFRLSDYAAYFRYVRGRLQGAVGADDDTYPEPVPYCDICRWRGDCDKRRREDDHLSLVAGISAIQRSELERRGIATMAALGELPLPLPWKPDRGAASSYVRIREQARIQVMGRTAQTLLHERLPVESGFGLCRLPEPDDADVFFDLEGDPFVGKSGREYLFGYAFKAASGEMSYVGDWCFTPAEEKAAFERFVDFVTERRKRHPNLHVYHYAPYEPGALKRLMGRYATREEQVDGLLRGQILVDLYGIVRHAVRASVESYSIKKLEPLFGFVRAVALQDANRALNKVQACLELGDPAGIAQADRELVTGYNKDDCLSTASLRDWLEALRADAEGGGEIIARPIPVPEEATPEITAWQARIEALVARLMNGIPVDPAQRTAVEHAQSLLANILDWHRREKKATWWEYFRLAGLSVEELFDERVAISGLTFRQAVGGTAKAPVHRYHFPAQEAEFRGGEDLRSVGGEKFGKVMAVDLENRLIDIKKRGDTADVHPDAVFEHADVDSKVLAESLVRIGGHVAEHGMAGPGPFKAARDLLQRLPPDVGGAPLRRPNETIAAAACRLVKVLGGVLPIQGPPGAGKTYTGARMILELVRAGLRVGVTANSHKVIRNLLDAAIEEARQQGFDLRCMYKVAEKTEDTAHISFSTDNAEVLGAVGKGAHVIAGTGWMWSRPDAIGAVDVLFIDEAAQMSLANVLAISPAATSLVLLGDPQQLEQPMQGSHPEGADVSALEHLLAGRQTIGEGEGLFLDQTWRLHPSVCAYTSELFYEGRLHPRPGLENQSILVDGPFGGAGLRYIPVPHAGNQSVSPQEADRVAKVVEEILDAGARWRDREGVEAPLKLEDILIIAPYNAQVFEIQDRLPGTRVGTVDKFQGQEAPIVIYSVTTSSYADAPRGMEFLYSANRLNVATSRAKCLCIVVASPDVFEPDCRTPRQMQLANAFCRYVEMATVVQS</sequence>
<evidence type="ECO:0000256" key="3">
    <source>
        <dbReference type="ARBA" id="ARBA00022806"/>
    </source>
</evidence>
<dbReference type="RefSeq" id="WP_354414407.1">
    <property type="nucleotide sequence ID" value="NZ_JBEPLM010000002.1"/>
</dbReference>
<dbReference type="InterPro" id="IPR038720">
    <property type="entry name" value="YprB_RNase_H-like_dom"/>
</dbReference>
<dbReference type="CDD" id="cd17934">
    <property type="entry name" value="DEXXQc_Upf1-like"/>
    <property type="match status" value="1"/>
</dbReference>
<evidence type="ECO:0000313" key="7">
    <source>
        <dbReference type="EMBL" id="MET3591807.1"/>
    </source>
</evidence>
<keyword evidence="4" id="KW-0067">ATP-binding</keyword>
<evidence type="ECO:0000313" key="8">
    <source>
        <dbReference type="Proteomes" id="UP001549036"/>
    </source>
</evidence>
<dbReference type="Pfam" id="PF13604">
    <property type="entry name" value="AAA_30"/>
    <property type="match status" value="1"/>
</dbReference>
<evidence type="ECO:0000259" key="6">
    <source>
        <dbReference type="Pfam" id="PF13482"/>
    </source>
</evidence>
<keyword evidence="2" id="KW-0378">Hydrolase</keyword>
<dbReference type="NCBIfam" id="TIGR03491">
    <property type="entry name" value="TM0106 family RecB-like putative nuclease"/>
    <property type="match status" value="1"/>
</dbReference>
<proteinExistence type="predicted"/>
<dbReference type="InterPro" id="IPR047187">
    <property type="entry name" value="SF1_C_Upf1"/>
</dbReference>
<keyword evidence="1" id="KW-0547">Nucleotide-binding</keyword>
<comment type="caution">
    <text evidence="7">The sequence shown here is derived from an EMBL/GenBank/DDBJ whole genome shotgun (WGS) entry which is preliminary data.</text>
</comment>
<organism evidence="7 8">
    <name type="scientific">Mesorhizobium shonense</name>
    <dbReference type="NCBI Taxonomy" id="1209948"/>
    <lineage>
        <taxon>Bacteria</taxon>
        <taxon>Pseudomonadati</taxon>
        <taxon>Pseudomonadota</taxon>
        <taxon>Alphaproteobacteria</taxon>
        <taxon>Hyphomicrobiales</taxon>
        <taxon>Phyllobacteriaceae</taxon>
        <taxon>Mesorhizobium</taxon>
    </lineage>
</organism>
<evidence type="ECO:0000259" key="5">
    <source>
        <dbReference type="Pfam" id="PF13087"/>
    </source>
</evidence>
<keyword evidence="8" id="KW-1185">Reference proteome</keyword>
<dbReference type="Pfam" id="PF13482">
    <property type="entry name" value="RNase_H_2"/>
    <property type="match status" value="1"/>
</dbReference>
<evidence type="ECO:0008006" key="9">
    <source>
        <dbReference type="Google" id="ProtNLM"/>
    </source>
</evidence>
<reference evidence="7 8" key="1">
    <citation type="submission" date="2024-06" db="EMBL/GenBank/DDBJ databases">
        <title>Genomic Encyclopedia of Type Strains, Phase IV (KMG-IV): sequencing the most valuable type-strain genomes for metagenomic binning, comparative biology and taxonomic classification.</title>
        <authorList>
            <person name="Goeker M."/>
        </authorList>
    </citation>
    <scope>NUCLEOTIDE SEQUENCE [LARGE SCALE GENOMIC DNA]</scope>
    <source>
        <strain evidence="7 8">DSM 29846</strain>
    </source>
</reference>
<evidence type="ECO:0000256" key="2">
    <source>
        <dbReference type="ARBA" id="ARBA00022801"/>
    </source>
</evidence>
<dbReference type="InterPro" id="IPR050534">
    <property type="entry name" value="Coronavir_polyprotein_1ab"/>
</dbReference>
<dbReference type="PANTHER" id="PTHR43788:SF8">
    <property type="entry name" value="DNA-BINDING PROTEIN SMUBP-2"/>
    <property type="match status" value="1"/>
</dbReference>
<dbReference type="InterPro" id="IPR019993">
    <property type="entry name" value="RecB_nuclease_TM0106_put"/>
</dbReference>